<gene>
    <name evidence="1" type="ORF">Ahy_A10g047754</name>
</gene>
<proteinExistence type="predicted"/>
<dbReference type="AlphaFoldDB" id="A0A445B3I3"/>
<evidence type="ECO:0000313" key="2">
    <source>
        <dbReference type="Proteomes" id="UP000289738"/>
    </source>
</evidence>
<dbReference type="Proteomes" id="UP000289738">
    <property type="component" value="Chromosome A10"/>
</dbReference>
<name>A0A445B3I3_ARAHY</name>
<dbReference type="EMBL" id="SDMP01000010">
    <property type="protein sequence ID" value="RYR33186.1"/>
    <property type="molecule type" value="Genomic_DNA"/>
</dbReference>
<organism evidence="1 2">
    <name type="scientific">Arachis hypogaea</name>
    <name type="common">Peanut</name>
    <dbReference type="NCBI Taxonomy" id="3818"/>
    <lineage>
        <taxon>Eukaryota</taxon>
        <taxon>Viridiplantae</taxon>
        <taxon>Streptophyta</taxon>
        <taxon>Embryophyta</taxon>
        <taxon>Tracheophyta</taxon>
        <taxon>Spermatophyta</taxon>
        <taxon>Magnoliopsida</taxon>
        <taxon>eudicotyledons</taxon>
        <taxon>Gunneridae</taxon>
        <taxon>Pentapetalae</taxon>
        <taxon>rosids</taxon>
        <taxon>fabids</taxon>
        <taxon>Fabales</taxon>
        <taxon>Fabaceae</taxon>
        <taxon>Papilionoideae</taxon>
        <taxon>50 kb inversion clade</taxon>
        <taxon>dalbergioids sensu lato</taxon>
        <taxon>Dalbergieae</taxon>
        <taxon>Pterocarpus clade</taxon>
        <taxon>Arachis</taxon>
    </lineage>
</organism>
<comment type="caution">
    <text evidence="1">The sequence shown here is derived from an EMBL/GenBank/DDBJ whole genome shotgun (WGS) entry which is preliminary data.</text>
</comment>
<accession>A0A445B3I3</accession>
<evidence type="ECO:0000313" key="1">
    <source>
        <dbReference type="EMBL" id="RYR33186.1"/>
    </source>
</evidence>
<protein>
    <submittedName>
        <fullName evidence="1">Uncharacterized protein</fullName>
    </submittedName>
</protein>
<keyword evidence="2" id="KW-1185">Reference proteome</keyword>
<reference evidence="1 2" key="1">
    <citation type="submission" date="2019-01" db="EMBL/GenBank/DDBJ databases">
        <title>Sequencing of cultivated peanut Arachis hypogaea provides insights into genome evolution and oil improvement.</title>
        <authorList>
            <person name="Chen X."/>
        </authorList>
    </citation>
    <scope>NUCLEOTIDE SEQUENCE [LARGE SCALE GENOMIC DNA]</scope>
    <source>
        <strain evidence="2">cv. Fuhuasheng</strain>
        <tissue evidence="1">Leaves</tissue>
    </source>
</reference>
<sequence length="77" mass="8885">MQGQINNILGVPGAAHKLKFWQFSWSNQGNKVDLDHYNYPEFPFCMLRLEHCSWCSKEISEGDQISSRKDGHFPPTS</sequence>